<proteinExistence type="inferred from homology"/>
<dbReference type="EC" id="3.5.1.88" evidence="2"/>
<accession>A0ABN0T5W1</accession>
<comment type="caution">
    <text evidence="3">The sequence shown here is derived from an EMBL/GenBank/DDBJ whole genome shotgun (WGS) entry which is preliminary data.</text>
</comment>
<evidence type="ECO:0000256" key="2">
    <source>
        <dbReference type="HAMAP-Rule" id="MF_00163"/>
    </source>
</evidence>
<dbReference type="InterPro" id="IPR036821">
    <property type="entry name" value="Peptide_deformylase_sf"/>
</dbReference>
<reference evidence="3 4" key="1">
    <citation type="journal article" date="2019" name="Int. J. Syst. Evol. Microbiol.">
        <title>The Global Catalogue of Microorganisms (GCM) 10K type strain sequencing project: providing services to taxonomists for standard genome sequencing and annotation.</title>
        <authorList>
            <consortium name="The Broad Institute Genomics Platform"/>
            <consortium name="The Broad Institute Genome Sequencing Center for Infectious Disease"/>
            <person name="Wu L."/>
            <person name="Ma J."/>
        </authorList>
    </citation>
    <scope>NUCLEOTIDE SEQUENCE [LARGE SCALE GENOMIC DNA]</scope>
    <source>
        <strain evidence="3 4">JCM 6886</strain>
    </source>
</reference>
<dbReference type="NCBIfam" id="TIGR00079">
    <property type="entry name" value="pept_deformyl"/>
    <property type="match status" value="1"/>
</dbReference>
<protein>
    <recommendedName>
        <fullName evidence="2">Peptide deformylase</fullName>
        <shortName evidence="2">PDF</shortName>
        <ecNumber evidence="2">3.5.1.88</ecNumber>
    </recommendedName>
    <alternativeName>
        <fullName evidence="2">Polypeptide deformylase</fullName>
    </alternativeName>
</protein>
<dbReference type="CDD" id="cd00487">
    <property type="entry name" value="Pep_deformylase"/>
    <property type="match status" value="1"/>
</dbReference>
<dbReference type="PRINTS" id="PR01576">
    <property type="entry name" value="PDEFORMYLASE"/>
</dbReference>
<name>A0ABN0T5W1_9GAMM</name>
<evidence type="ECO:0000313" key="3">
    <source>
        <dbReference type="EMBL" id="GAA0213192.1"/>
    </source>
</evidence>
<feature type="binding site" evidence="2">
    <location>
        <position position="147"/>
    </location>
    <ligand>
        <name>Fe cation</name>
        <dbReference type="ChEBI" id="CHEBI:24875"/>
    </ligand>
</feature>
<comment type="cofactor">
    <cofactor evidence="2">
        <name>Fe(2+)</name>
        <dbReference type="ChEBI" id="CHEBI:29033"/>
    </cofactor>
    <text evidence="2">Binds 1 Fe(2+) ion.</text>
</comment>
<dbReference type="NCBIfam" id="NF001159">
    <property type="entry name" value="PRK00150.1-3"/>
    <property type="match status" value="1"/>
</dbReference>
<evidence type="ECO:0000313" key="4">
    <source>
        <dbReference type="Proteomes" id="UP001501476"/>
    </source>
</evidence>
<feature type="binding site" evidence="2">
    <location>
        <position position="101"/>
    </location>
    <ligand>
        <name>Fe cation</name>
        <dbReference type="ChEBI" id="CHEBI:24875"/>
    </ligand>
</feature>
<comment type="catalytic activity">
    <reaction evidence="2">
        <text>N-terminal N-formyl-L-methionyl-[peptide] + H2O = N-terminal L-methionyl-[peptide] + formate</text>
        <dbReference type="Rhea" id="RHEA:24420"/>
        <dbReference type="Rhea" id="RHEA-COMP:10639"/>
        <dbReference type="Rhea" id="RHEA-COMP:10640"/>
        <dbReference type="ChEBI" id="CHEBI:15377"/>
        <dbReference type="ChEBI" id="CHEBI:15740"/>
        <dbReference type="ChEBI" id="CHEBI:49298"/>
        <dbReference type="ChEBI" id="CHEBI:64731"/>
        <dbReference type="EC" id="3.5.1.88"/>
    </reaction>
</comment>
<gene>
    <name evidence="3" type="primary">def_1</name>
    <name evidence="2" type="synonym">def</name>
    <name evidence="3" type="ORF">GCM10008964_00740</name>
</gene>
<feature type="binding site" evidence="2">
    <location>
        <position position="143"/>
    </location>
    <ligand>
        <name>Fe cation</name>
        <dbReference type="ChEBI" id="CHEBI:24875"/>
    </ligand>
</feature>
<feature type="active site" evidence="2">
    <location>
        <position position="144"/>
    </location>
</feature>
<keyword evidence="4" id="KW-1185">Reference proteome</keyword>
<comment type="similarity">
    <text evidence="1 2">Belongs to the polypeptide deformylase family.</text>
</comment>
<keyword evidence="2" id="KW-0479">Metal-binding</keyword>
<keyword evidence="2" id="KW-0378">Hydrolase</keyword>
<dbReference type="Proteomes" id="UP001501476">
    <property type="component" value="Unassembled WGS sequence"/>
</dbReference>
<dbReference type="HAMAP" id="MF_00163">
    <property type="entry name" value="Pep_deformylase"/>
    <property type="match status" value="1"/>
</dbReference>
<keyword evidence="2" id="KW-0408">Iron</keyword>
<sequence length="179" mass="20866">MTKDFTIFQLGHPVLRQATEKVEDILNPEFQAQLDALMEFVLEKGGMGIAAPQVGISQRFFIMSSHPNARYPHAPDIPAFFVINPEIITTSNTQEKDWEGCLSLPGIRGLVPRHTHILVRYQTRHAEWVETHYDDFLARVFQHEFDHLQGHVFLDRVETNFDIMMEQEWQKLMMTRTES</sequence>
<dbReference type="EMBL" id="BAAADG010000001">
    <property type="protein sequence ID" value="GAA0213192.1"/>
    <property type="molecule type" value="Genomic_DNA"/>
</dbReference>
<dbReference type="Gene3D" id="3.90.45.10">
    <property type="entry name" value="Peptide deformylase"/>
    <property type="match status" value="1"/>
</dbReference>
<comment type="function">
    <text evidence="2">Removes the formyl group from the N-terminal Met of newly synthesized proteins. Requires at least a dipeptide for an efficient rate of reaction. N-terminal L-methionine is a prerequisite for activity but the enzyme has broad specificity at other positions.</text>
</comment>
<dbReference type="RefSeq" id="WP_286305463.1">
    <property type="nucleotide sequence ID" value="NZ_AP027741.1"/>
</dbReference>
<evidence type="ECO:0000256" key="1">
    <source>
        <dbReference type="ARBA" id="ARBA00010759"/>
    </source>
</evidence>
<organism evidence="3 4">
    <name type="scientific">Methylophaga marina</name>
    <dbReference type="NCBI Taxonomy" id="45495"/>
    <lineage>
        <taxon>Bacteria</taxon>
        <taxon>Pseudomonadati</taxon>
        <taxon>Pseudomonadota</taxon>
        <taxon>Gammaproteobacteria</taxon>
        <taxon>Thiotrichales</taxon>
        <taxon>Piscirickettsiaceae</taxon>
        <taxon>Methylophaga</taxon>
    </lineage>
</organism>
<dbReference type="PANTHER" id="PTHR10458">
    <property type="entry name" value="PEPTIDE DEFORMYLASE"/>
    <property type="match status" value="1"/>
</dbReference>
<keyword evidence="2" id="KW-0648">Protein biosynthesis</keyword>
<dbReference type="SUPFAM" id="SSF56420">
    <property type="entry name" value="Peptide deformylase"/>
    <property type="match status" value="1"/>
</dbReference>
<dbReference type="InterPro" id="IPR023635">
    <property type="entry name" value="Peptide_deformylase"/>
</dbReference>
<dbReference type="PANTHER" id="PTHR10458:SF22">
    <property type="entry name" value="PEPTIDE DEFORMYLASE"/>
    <property type="match status" value="1"/>
</dbReference>
<dbReference type="Pfam" id="PF01327">
    <property type="entry name" value="Pep_deformylase"/>
    <property type="match status" value="1"/>
</dbReference>
<dbReference type="PIRSF" id="PIRSF004749">
    <property type="entry name" value="Pep_def"/>
    <property type="match status" value="1"/>
</dbReference>